<dbReference type="Gene3D" id="1.20.1440.240">
    <property type="match status" value="1"/>
</dbReference>
<gene>
    <name evidence="2" type="ORF">HZF24_17925</name>
</gene>
<dbReference type="InterPro" id="IPR036188">
    <property type="entry name" value="FAD/NAD-bd_sf"/>
</dbReference>
<dbReference type="Gene3D" id="3.90.660.10">
    <property type="match status" value="1"/>
</dbReference>
<evidence type="ECO:0000259" key="1">
    <source>
        <dbReference type="Pfam" id="PF01593"/>
    </source>
</evidence>
<evidence type="ECO:0000313" key="3">
    <source>
        <dbReference type="Proteomes" id="UP000611629"/>
    </source>
</evidence>
<comment type="caution">
    <text evidence="2">The sequence shown here is derived from an EMBL/GenBank/DDBJ whole genome shotgun (WGS) entry which is preliminary data.</text>
</comment>
<dbReference type="GO" id="GO:0016491">
    <property type="term" value="F:oxidoreductase activity"/>
    <property type="evidence" value="ECO:0007669"/>
    <property type="project" value="InterPro"/>
</dbReference>
<name>A0A974GXV8_SEDHY</name>
<dbReference type="RefSeq" id="WP_179239748.1">
    <property type="nucleotide sequence ID" value="NZ_JACBNQ010000038.1"/>
</dbReference>
<keyword evidence="3" id="KW-1185">Reference proteome</keyword>
<feature type="domain" description="Amine oxidase" evidence="1">
    <location>
        <begin position="66"/>
        <end position="547"/>
    </location>
</feature>
<protein>
    <submittedName>
        <fullName evidence="2">FAD-dependent oxidoreductase</fullName>
    </submittedName>
</protein>
<dbReference type="SUPFAM" id="SSF51905">
    <property type="entry name" value="FAD/NAD(P)-binding domain"/>
    <property type="match status" value="1"/>
</dbReference>
<dbReference type="AlphaFoldDB" id="A0A974GXV8"/>
<evidence type="ECO:0000313" key="2">
    <source>
        <dbReference type="EMBL" id="NYB76029.1"/>
    </source>
</evidence>
<dbReference type="InterPro" id="IPR050281">
    <property type="entry name" value="Flavin_monoamine_oxidase"/>
</dbReference>
<accession>A0A974GXV8</accession>
<sequence>MSVQNAFYNPTSEQRHELLKEALINAGRTEDYENIIELLGPGPDILELASADSLKDYKIGVIGAGLAGLSAAYELRKLGASITVYDAEDKRIGGRIYTHYFNKSTEYFSELGATRIPISHETSWHYINLFNLNTSSMVSPDSNNFLYTNNIRMRRSFSSIEIEEFLYPLYNLTEKERNTPWPELVSYADNTLLNNLTPGQRSEILKILPQYSNQYAQLTKMSTNNVYESLGLSQGFVNLLCAVNPIAAVLLNLSYNETISGIYSLDFFSIYRISEGMVKLPLAFISSLINNNPPELRNQALGKVIIKFGHAVDGIFFSSDNFINLQYTDPKGTKTSESFDLVICTIPFSILREFNINPYFNDTKMQAIRELNYLDAQKTGILFNKRFWEENEPYGNINGGISYTDLIIQSIIYPLYIRGEKPDDYSYNEPGTIVASYNIGADATRLSNQNSYRRFEKIKQDVEKVHGLPKGYLDLLIEDYKTVHWNSEQWSRSAFSAGYPGQKINFAYSMIQPEYNNRLYFAGEHISTKPRWIQGSLQTGKWVANQIAMSI</sequence>
<proteinExistence type="predicted"/>
<reference evidence="2" key="1">
    <citation type="submission" date="2020-07" db="EMBL/GenBank/DDBJ databases">
        <title>Genomic analysis of a strain of Sedimentibacter Hydroxybenzoicus DSM7310.</title>
        <authorList>
            <person name="Ma S."/>
        </authorList>
    </citation>
    <scope>NUCLEOTIDE SEQUENCE</scope>
    <source>
        <strain evidence="2">DSM 7310</strain>
    </source>
</reference>
<organism evidence="2 3">
    <name type="scientific">Sedimentibacter hydroxybenzoicus DSM 7310</name>
    <dbReference type="NCBI Taxonomy" id="1123245"/>
    <lineage>
        <taxon>Bacteria</taxon>
        <taxon>Bacillati</taxon>
        <taxon>Bacillota</taxon>
        <taxon>Tissierellia</taxon>
        <taxon>Sedimentibacter</taxon>
    </lineage>
</organism>
<dbReference type="EMBL" id="JACBNQ010000038">
    <property type="protein sequence ID" value="NYB76029.1"/>
    <property type="molecule type" value="Genomic_DNA"/>
</dbReference>
<dbReference type="SUPFAM" id="SSF54373">
    <property type="entry name" value="FAD-linked reductases, C-terminal domain"/>
    <property type="match status" value="1"/>
</dbReference>
<dbReference type="Gene3D" id="3.50.50.60">
    <property type="entry name" value="FAD/NAD(P)-binding domain"/>
    <property type="match status" value="1"/>
</dbReference>
<dbReference type="PANTHER" id="PTHR10742:SF410">
    <property type="entry name" value="LYSINE-SPECIFIC HISTONE DEMETHYLASE 2"/>
    <property type="match status" value="1"/>
</dbReference>
<dbReference type="Pfam" id="PF01593">
    <property type="entry name" value="Amino_oxidase"/>
    <property type="match status" value="1"/>
</dbReference>
<dbReference type="PANTHER" id="PTHR10742">
    <property type="entry name" value="FLAVIN MONOAMINE OXIDASE"/>
    <property type="match status" value="1"/>
</dbReference>
<dbReference type="InterPro" id="IPR002937">
    <property type="entry name" value="Amino_oxidase"/>
</dbReference>
<dbReference type="Proteomes" id="UP000611629">
    <property type="component" value="Unassembled WGS sequence"/>
</dbReference>